<keyword evidence="2" id="KW-0812">Transmembrane</keyword>
<organism evidence="3 4">
    <name type="scientific">Crotalus adamanteus</name>
    <name type="common">Eastern diamondback rattlesnake</name>
    <dbReference type="NCBI Taxonomy" id="8729"/>
    <lineage>
        <taxon>Eukaryota</taxon>
        <taxon>Metazoa</taxon>
        <taxon>Chordata</taxon>
        <taxon>Craniata</taxon>
        <taxon>Vertebrata</taxon>
        <taxon>Euteleostomi</taxon>
        <taxon>Lepidosauria</taxon>
        <taxon>Squamata</taxon>
        <taxon>Bifurcata</taxon>
        <taxon>Unidentata</taxon>
        <taxon>Episquamata</taxon>
        <taxon>Toxicofera</taxon>
        <taxon>Serpentes</taxon>
        <taxon>Colubroidea</taxon>
        <taxon>Viperidae</taxon>
        <taxon>Crotalinae</taxon>
        <taxon>Crotalus</taxon>
    </lineage>
</organism>
<reference evidence="3 4" key="1">
    <citation type="journal article" date="2024" name="Proc. Natl. Acad. Sci. U.S.A.">
        <title>The genetic regulatory architecture and epigenomic basis for age-related changes in rattlesnake venom.</title>
        <authorList>
            <person name="Hogan M.P."/>
            <person name="Holding M.L."/>
            <person name="Nystrom G.S."/>
            <person name="Colston T.J."/>
            <person name="Bartlett D.A."/>
            <person name="Mason A.J."/>
            <person name="Ellsworth S.A."/>
            <person name="Rautsaw R.M."/>
            <person name="Lawrence K.C."/>
            <person name="Strickland J.L."/>
            <person name="He B."/>
            <person name="Fraser P."/>
            <person name="Margres M.J."/>
            <person name="Gilbert D.M."/>
            <person name="Gibbs H.L."/>
            <person name="Parkinson C.L."/>
            <person name="Rokyta D.R."/>
        </authorList>
    </citation>
    <scope>NUCLEOTIDE SEQUENCE [LARGE SCALE GENOMIC DNA]</scope>
    <source>
        <strain evidence="3">DRR0105</strain>
    </source>
</reference>
<feature type="region of interest" description="Disordered" evidence="1">
    <location>
        <begin position="402"/>
        <end position="452"/>
    </location>
</feature>
<proteinExistence type="predicted"/>
<comment type="caution">
    <text evidence="3">The sequence shown here is derived from an EMBL/GenBank/DDBJ whole genome shotgun (WGS) entry which is preliminary data.</text>
</comment>
<name>A0AAW1B9N4_CROAD</name>
<feature type="transmembrane region" description="Helical" evidence="2">
    <location>
        <begin position="265"/>
        <end position="291"/>
    </location>
</feature>
<sequence length="452" mass="46616">MCPPGPADDSWASSPAPSPLTSTAAAPSASGPLAASSHSSSTAISPTGAALTTTSTSAVRPTTTHSSTATSPAPLTTFNGLTTTAARVPFGPSPTGATVGRSPAMSDVPMKLPGPSTAHVPPSTTQPLPPSTTQPLPPPTTQPLPPSTPQPRVPTKTRTSSTPFAHSPTALMLPTPLPPSPAPPMAAAAGNPPSTAALFPPTPTPARSSPRISAPVSTHGFSPPPPPKPSAHCLCPALPVRVLGVAARKGSPADWLAGYCCLLRLALYLACPVLVAVPTLAVLCWLGWLYLGWYRLALRGAPGSRLARSQQRQKASPKERRLKFAEAPYPTSGPRIYRVCKKFQVGPSRHVTWLLVSLPGSAGKRAQRQARLSSYSLDTGKDTLGAVRVKYAAASFSETHSPAKEALAETGSLPPPLPPGTGRPGQKAQSSPVQETPKTFQKCSSFPATRGR</sequence>
<keyword evidence="2" id="KW-0472">Membrane</keyword>
<evidence type="ECO:0000313" key="3">
    <source>
        <dbReference type="EMBL" id="KAK9398432.1"/>
    </source>
</evidence>
<feature type="compositionally biased region" description="Pro residues" evidence="1">
    <location>
        <begin position="175"/>
        <end position="184"/>
    </location>
</feature>
<protein>
    <submittedName>
        <fullName evidence="3">Platelet glycoprotein Ib alpha chain</fullName>
    </submittedName>
</protein>
<keyword evidence="4" id="KW-1185">Reference proteome</keyword>
<dbReference type="Proteomes" id="UP001474421">
    <property type="component" value="Unassembled WGS sequence"/>
</dbReference>
<dbReference type="AlphaFoldDB" id="A0AAW1B9N4"/>
<feature type="compositionally biased region" description="Low complexity" evidence="1">
    <location>
        <begin position="7"/>
        <end position="77"/>
    </location>
</feature>
<accession>A0AAW1B9N4</accession>
<feature type="compositionally biased region" description="Pro residues" evidence="1">
    <location>
        <begin position="127"/>
        <end position="152"/>
    </location>
</feature>
<evidence type="ECO:0000256" key="1">
    <source>
        <dbReference type="SAM" id="MobiDB-lite"/>
    </source>
</evidence>
<feature type="compositionally biased region" description="Low complexity" evidence="1">
    <location>
        <begin position="185"/>
        <end position="215"/>
    </location>
</feature>
<gene>
    <name evidence="3" type="ORF">NXF25_021793</name>
</gene>
<feature type="region of interest" description="Disordered" evidence="1">
    <location>
        <begin position="1"/>
        <end position="225"/>
    </location>
</feature>
<dbReference type="EMBL" id="JAOTOJ010000008">
    <property type="protein sequence ID" value="KAK9398432.1"/>
    <property type="molecule type" value="Genomic_DNA"/>
</dbReference>
<feature type="compositionally biased region" description="Polar residues" evidence="1">
    <location>
        <begin position="427"/>
        <end position="452"/>
    </location>
</feature>
<evidence type="ECO:0000313" key="4">
    <source>
        <dbReference type="Proteomes" id="UP001474421"/>
    </source>
</evidence>
<evidence type="ECO:0000256" key="2">
    <source>
        <dbReference type="SAM" id="Phobius"/>
    </source>
</evidence>
<keyword evidence="2" id="KW-1133">Transmembrane helix</keyword>